<dbReference type="PRINTS" id="PR01806">
    <property type="entry name" value="VIRFACTRMVIN"/>
</dbReference>
<feature type="transmembrane region" description="Helical" evidence="9">
    <location>
        <begin position="192"/>
        <end position="212"/>
    </location>
</feature>
<sequence length="580" mass="61025">MSTPTDPSTDPPGGPPEDRPEGRTAPRHTAAAILSSSAVMAAGTVVSRMSGLVRGILLAAALGVGLHADVFNIANTVPNMLYILLAGGVVNAVLVPQLVRAMKDDPDGGDAYTNRIMTLAALFLGVVTVLLVVAAPLLMRLFLDDRFYDPDRQAQLDSVVAFARYCLPQVFFYGMFVLVGQVLNARGRFGPMMWAPIANNVIAVGVLVVYLVLHGGARGPELQGGFTPGQELLLGVGSTVGIVVQLLVLVPYLRSAGFRFRPRFDFRGAGLGHTLRLGLWTVLFVIVNQVAYTVVVRLASSGTVESGPGASGEGTGYTIYSNSFVLTMVPHSIITVSLATAVLPLLSQHASDGDVAAIGRQVSRTLRSALALVVPVAVLYAVMALDLAQVIWGYGAASRDYASFAPTLALFGIGLVLFTAHYLALRGFYALEQTRRVFWIQCVVAGVNIVAALLLVPGAPPGETAPRLVIAYACAYAAGVVVSYTVLARTVGDLAGRQVLRFLVRLALAVGLAALLALGVREGLDALLPRGGPLLALLPLAVVGTAYLGCYLGLARLLRIGEVNDVMALVLRRLRPGTRA</sequence>
<dbReference type="AlphaFoldDB" id="A0A3N2CZT4"/>
<keyword evidence="11" id="KW-1185">Reference proteome</keyword>
<feature type="transmembrane region" description="Helical" evidence="9">
    <location>
        <begin position="162"/>
        <end position="180"/>
    </location>
</feature>
<feature type="transmembrane region" description="Helical" evidence="9">
    <location>
        <begin position="274"/>
        <end position="299"/>
    </location>
</feature>
<dbReference type="PANTHER" id="PTHR47019">
    <property type="entry name" value="LIPID II FLIPPASE MURJ"/>
    <property type="match status" value="1"/>
</dbReference>
<accession>A0A3N2CZT4</accession>
<protein>
    <submittedName>
        <fullName evidence="10">Putative peptidoglycan lipid II flippase</fullName>
    </submittedName>
</protein>
<evidence type="ECO:0000256" key="4">
    <source>
        <dbReference type="ARBA" id="ARBA00022960"/>
    </source>
</evidence>
<dbReference type="Pfam" id="PF03023">
    <property type="entry name" value="MurJ"/>
    <property type="match status" value="1"/>
</dbReference>
<feature type="transmembrane region" description="Helical" evidence="9">
    <location>
        <begin position="532"/>
        <end position="554"/>
    </location>
</feature>
<comment type="subcellular location">
    <subcellularLocation>
        <location evidence="1">Cell membrane</location>
        <topology evidence="1">Multi-pass membrane protein</topology>
    </subcellularLocation>
</comment>
<proteinExistence type="predicted"/>
<feature type="transmembrane region" description="Helical" evidence="9">
    <location>
        <begin position="232"/>
        <end position="253"/>
    </location>
</feature>
<dbReference type="GO" id="GO:0015648">
    <property type="term" value="F:lipid-linked peptidoglycan transporter activity"/>
    <property type="evidence" value="ECO:0007669"/>
    <property type="project" value="TreeGrafter"/>
</dbReference>
<feature type="transmembrane region" description="Helical" evidence="9">
    <location>
        <begin position="404"/>
        <end position="425"/>
    </location>
</feature>
<dbReference type="InterPro" id="IPR051050">
    <property type="entry name" value="Lipid_II_flippase_MurJ/MviN"/>
</dbReference>
<dbReference type="EMBL" id="RKHO01000001">
    <property type="protein sequence ID" value="ROR92908.1"/>
    <property type="molecule type" value="Genomic_DNA"/>
</dbReference>
<dbReference type="GO" id="GO:0034204">
    <property type="term" value="P:lipid translocation"/>
    <property type="evidence" value="ECO:0007669"/>
    <property type="project" value="TreeGrafter"/>
</dbReference>
<feature type="region of interest" description="Disordered" evidence="8">
    <location>
        <begin position="1"/>
        <end position="26"/>
    </location>
</feature>
<name>A0A3N2CZT4_9ACTN</name>
<feature type="transmembrane region" description="Helical" evidence="9">
    <location>
        <begin position="468"/>
        <end position="487"/>
    </location>
</feature>
<keyword evidence="4" id="KW-0133">Cell shape</keyword>
<feature type="transmembrane region" description="Helical" evidence="9">
    <location>
        <begin position="368"/>
        <end position="392"/>
    </location>
</feature>
<feature type="transmembrane region" description="Helical" evidence="9">
    <location>
        <begin position="319"/>
        <end position="347"/>
    </location>
</feature>
<keyword evidence="5" id="KW-0573">Peptidoglycan synthesis</keyword>
<dbReference type="GO" id="GO:0008360">
    <property type="term" value="P:regulation of cell shape"/>
    <property type="evidence" value="ECO:0007669"/>
    <property type="project" value="UniProtKB-KW"/>
</dbReference>
<evidence type="ECO:0000256" key="6">
    <source>
        <dbReference type="ARBA" id="ARBA00022989"/>
    </source>
</evidence>
<dbReference type="GO" id="GO:0009252">
    <property type="term" value="P:peptidoglycan biosynthetic process"/>
    <property type="evidence" value="ECO:0007669"/>
    <property type="project" value="UniProtKB-KW"/>
</dbReference>
<gene>
    <name evidence="10" type="ORF">EDD33_3809</name>
</gene>
<dbReference type="InterPro" id="IPR004268">
    <property type="entry name" value="MurJ"/>
</dbReference>
<dbReference type="NCBIfam" id="TIGR01695">
    <property type="entry name" value="murJ_mviN"/>
    <property type="match status" value="1"/>
</dbReference>
<feature type="transmembrane region" description="Helical" evidence="9">
    <location>
        <begin position="499"/>
        <end position="520"/>
    </location>
</feature>
<dbReference type="GO" id="GO:0005886">
    <property type="term" value="C:plasma membrane"/>
    <property type="evidence" value="ECO:0007669"/>
    <property type="project" value="UniProtKB-SubCell"/>
</dbReference>
<reference evidence="10 11" key="1">
    <citation type="submission" date="2018-11" db="EMBL/GenBank/DDBJ databases">
        <title>Sequencing the genomes of 1000 actinobacteria strains.</title>
        <authorList>
            <person name="Klenk H.-P."/>
        </authorList>
    </citation>
    <scope>NUCLEOTIDE SEQUENCE [LARGE SCALE GENOMIC DNA]</scope>
    <source>
        <strain evidence="10 11">DSM 12652</strain>
    </source>
</reference>
<comment type="caution">
    <text evidence="10">The sequence shown here is derived from an EMBL/GenBank/DDBJ whole genome shotgun (WGS) entry which is preliminary data.</text>
</comment>
<evidence type="ECO:0000313" key="11">
    <source>
        <dbReference type="Proteomes" id="UP000281738"/>
    </source>
</evidence>
<evidence type="ECO:0000256" key="1">
    <source>
        <dbReference type="ARBA" id="ARBA00004651"/>
    </source>
</evidence>
<keyword evidence="2" id="KW-1003">Cell membrane</keyword>
<evidence type="ECO:0000313" key="10">
    <source>
        <dbReference type="EMBL" id="ROR92908.1"/>
    </source>
</evidence>
<keyword evidence="6 9" id="KW-1133">Transmembrane helix</keyword>
<evidence type="ECO:0000256" key="2">
    <source>
        <dbReference type="ARBA" id="ARBA00022475"/>
    </source>
</evidence>
<keyword evidence="3 9" id="KW-0812">Transmembrane</keyword>
<evidence type="ECO:0000256" key="5">
    <source>
        <dbReference type="ARBA" id="ARBA00022984"/>
    </source>
</evidence>
<dbReference type="PANTHER" id="PTHR47019:SF1">
    <property type="entry name" value="LIPID II FLIPPASE MURJ"/>
    <property type="match status" value="1"/>
</dbReference>
<dbReference type="RefSeq" id="WP_246003608.1">
    <property type="nucleotide sequence ID" value="NZ_RKHO01000001.1"/>
</dbReference>
<evidence type="ECO:0000256" key="9">
    <source>
        <dbReference type="SAM" id="Phobius"/>
    </source>
</evidence>
<evidence type="ECO:0000256" key="8">
    <source>
        <dbReference type="SAM" id="MobiDB-lite"/>
    </source>
</evidence>
<organism evidence="10 11">
    <name type="scientific">Nocardioides aurantiacus</name>
    <dbReference type="NCBI Taxonomy" id="86796"/>
    <lineage>
        <taxon>Bacteria</taxon>
        <taxon>Bacillati</taxon>
        <taxon>Actinomycetota</taxon>
        <taxon>Actinomycetes</taxon>
        <taxon>Propionibacteriales</taxon>
        <taxon>Nocardioidaceae</taxon>
        <taxon>Nocardioides</taxon>
    </lineage>
</organism>
<evidence type="ECO:0000256" key="7">
    <source>
        <dbReference type="ARBA" id="ARBA00023136"/>
    </source>
</evidence>
<evidence type="ECO:0000256" key="3">
    <source>
        <dbReference type="ARBA" id="ARBA00022692"/>
    </source>
</evidence>
<dbReference type="CDD" id="cd13123">
    <property type="entry name" value="MATE_MurJ_like"/>
    <property type="match status" value="1"/>
</dbReference>
<feature type="transmembrane region" description="Helical" evidence="9">
    <location>
        <begin position="437"/>
        <end position="456"/>
    </location>
</feature>
<keyword evidence="7 9" id="KW-0472">Membrane</keyword>
<dbReference type="Proteomes" id="UP000281738">
    <property type="component" value="Unassembled WGS sequence"/>
</dbReference>
<feature type="transmembrane region" description="Helical" evidence="9">
    <location>
        <begin position="119"/>
        <end position="142"/>
    </location>
</feature>
<feature type="transmembrane region" description="Helical" evidence="9">
    <location>
        <begin position="80"/>
        <end position="99"/>
    </location>
</feature>
<feature type="transmembrane region" description="Helical" evidence="9">
    <location>
        <begin position="53"/>
        <end position="74"/>
    </location>
</feature>